<reference evidence="2" key="1">
    <citation type="submission" date="2023-06" db="EMBL/GenBank/DDBJ databases">
        <title>Genome-scale phylogeny and comparative genomics of the fungal order Sordariales.</title>
        <authorList>
            <consortium name="Lawrence Berkeley National Laboratory"/>
            <person name="Hensen N."/>
            <person name="Bonometti L."/>
            <person name="Westerberg I."/>
            <person name="Brannstrom I.O."/>
            <person name="Guillou S."/>
            <person name="Cros-Aarteil S."/>
            <person name="Calhoun S."/>
            <person name="Haridas S."/>
            <person name="Kuo A."/>
            <person name="Mondo S."/>
            <person name="Pangilinan J."/>
            <person name="Riley R."/>
            <person name="LaButti K."/>
            <person name="Andreopoulos B."/>
            <person name="Lipzen A."/>
            <person name="Chen C."/>
            <person name="Yanf M."/>
            <person name="Daum C."/>
            <person name="Ng V."/>
            <person name="Clum A."/>
            <person name="Steindorff A."/>
            <person name="Ohm R."/>
            <person name="Martin F."/>
            <person name="Silar P."/>
            <person name="Natvig D."/>
            <person name="Lalanne C."/>
            <person name="Gautier V."/>
            <person name="Ament-velasquez S.L."/>
            <person name="Kruys A."/>
            <person name="Hutchinson M.I."/>
            <person name="Powell A.J."/>
            <person name="Barry K."/>
            <person name="Miller A.N."/>
            <person name="Grigoriev I.V."/>
            <person name="Debuchy R."/>
            <person name="Gladieux P."/>
            <person name="Thoren M.H."/>
            <person name="Johannesson H."/>
        </authorList>
    </citation>
    <scope>NUCLEOTIDE SEQUENCE</scope>
    <source>
        <strain evidence="2">SMH3187-1</strain>
    </source>
</reference>
<dbReference type="EMBL" id="JAUKUD010000003">
    <property type="protein sequence ID" value="KAK0750337.1"/>
    <property type="molecule type" value="Genomic_DNA"/>
</dbReference>
<evidence type="ECO:0000256" key="1">
    <source>
        <dbReference type="SAM" id="MobiDB-lite"/>
    </source>
</evidence>
<accession>A0AA40F3L1</accession>
<dbReference type="AlphaFoldDB" id="A0AA40F3L1"/>
<name>A0AA40F3L1_9PEZI</name>
<gene>
    <name evidence="2" type="ORF">B0T18DRAFT_428298</name>
</gene>
<feature type="region of interest" description="Disordered" evidence="1">
    <location>
        <begin position="269"/>
        <end position="291"/>
    </location>
</feature>
<feature type="region of interest" description="Disordered" evidence="1">
    <location>
        <begin position="72"/>
        <end position="196"/>
    </location>
</feature>
<evidence type="ECO:0000313" key="3">
    <source>
        <dbReference type="Proteomes" id="UP001172155"/>
    </source>
</evidence>
<feature type="compositionally biased region" description="Basic residues" evidence="1">
    <location>
        <begin position="182"/>
        <end position="196"/>
    </location>
</feature>
<sequence>MSKDINQNDKTTTMAEKTTDIFTAREQEIMLNALLCMKEAPTVDFNDLAARLGMSNVRSASNAWAALRKKIQERNPNPDGGPVLVPAKRTPAAAGTGTGNKRKKGIPTTPVTPTAAVKKEAAAAATTPADAAADDDSIEELSAQPAAKRAKRVVPGLANPQGEVGEMVLPDAETTTPVPKAKGGKPRAPAKPRVKKEKVVAASAAGEEGEEAAAVLKKAPAKATPRKKAPKVVKSDAVVKEEEEEGSEEADMAATAAAAIEVAEEAAFAGGEEDSAMDEDSEGVEVIGGKV</sequence>
<feature type="region of interest" description="Disordered" evidence="1">
    <location>
        <begin position="217"/>
        <end position="256"/>
    </location>
</feature>
<organism evidence="2 3">
    <name type="scientific">Schizothecium vesticola</name>
    <dbReference type="NCBI Taxonomy" id="314040"/>
    <lineage>
        <taxon>Eukaryota</taxon>
        <taxon>Fungi</taxon>
        <taxon>Dikarya</taxon>
        <taxon>Ascomycota</taxon>
        <taxon>Pezizomycotina</taxon>
        <taxon>Sordariomycetes</taxon>
        <taxon>Sordariomycetidae</taxon>
        <taxon>Sordariales</taxon>
        <taxon>Schizotheciaceae</taxon>
        <taxon>Schizothecium</taxon>
    </lineage>
</organism>
<feature type="compositionally biased region" description="Acidic residues" evidence="1">
    <location>
        <begin position="271"/>
        <end position="283"/>
    </location>
</feature>
<feature type="compositionally biased region" description="Low complexity" evidence="1">
    <location>
        <begin position="107"/>
        <end position="131"/>
    </location>
</feature>
<keyword evidence="3" id="KW-1185">Reference proteome</keyword>
<feature type="compositionally biased region" description="Acidic residues" evidence="1">
    <location>
        <begin position="241"/>
        <end position="251"/>
    </location>
</feature>
<dbReference type="Proteomes" id="UP001172155">
    <property type="component" value="Unassembled WGS sequence"/>
</dbReference>
<protein>
    <submittedName>
        <fullName evidence="2">Uncharacterized protein</fullName>
    </submittedName>
</protein>
<proteinExistence type="predicted"/>
<evidence type="ECO:0000313" key="2">
    <source>
        <dbReference type="EMBL" id="KAK0750337.1"/>
    </source>
</evidence>
<comment type="caution">
    <text evidence="2">The sequence shown here is derived from an EMBL/GenBank/DDBJ whole genome shotgun (WGS) entry which is preliminary data.</text>
</comment>